<dbReference type="SMART" id="SM01012">
    <property type="entry name" value="ANTAR"/>
    <property type="match status" value="1"/>
</dbReference>
<evidence type="ECO:0000313" key="6">
    <source>
        <dbReference type="EMBL" id="CDZ88470.1"/>
    </source>
</evidence>
<name>A0A098BJP8_9NOCA</name>
<dbReference type="Pfam" id="PF01590">
    <property type="entry name" value="GAF"/>
    <property type="match status" value="1"/>
</dbReference>
<keyword evidence="3" id="KW-0805">Transcription regulation</keyword>
<keyword evidence="2" id="KW-0418">Kinase</keyword>
<dbReference type="GO" id="GO:0016301">
    <property type="term" value="F:kinase activity"/>
    <property type="evidence" value="ECO:0007669"/>
    <property type="project" value="UniProtKB-KW"/>
</dbReference>
<dbReference type="InterPro" id="IPR029016">
    <property type="entry name" value="GAF-like_dom_sf"/>
</dbReference>
<keyword evidence="4" id="KW-0804">Transcription</keyword>
<dbReference type="PIRSF" id="PIRSF036625">
    <property type="entry name" value="GAF_ANTAR"/>
    <property type="match status" value="1"/>
</dbReference>
<dbReference type="RefSeq" id="WP_040271608.1">
    <property type="nucleotide sequence ID" value="NZ_JBNQGA010000018.1"/>
</dbReference>
<dbReference type="InterPro" id="IPR005561">
    <property type="entry name" value="ANTAR"/>
</dbReference>
<dbReference type="InterPro" id="IPR011006">
    <property type="entry name" value="CheY-like_superfamily"/>
</dbReference>
<reference evidence="6 7" key="1">
    <citation type="journal article" date="2014" name="Genome Announc.">
        <title>Draft Genome Sequence of Propane- and Butane-Oxidizing Actinobacterium Rhodococcus ruber IEGM 231.</title>
        <authorList>
            <person name="Ivshina I.B."/>
            <person name="Kuyukina M.S."/>
            <person name="Krivoruchko A.V."/>
            <person name="Barbe V."/>
            <person name="Fischer C."/>
        </authorList>
    </citation>
    <scope>NUCLEOTIDE SEQUENCE [LARGE SCALE GENOMIC DNA]</scope>
</reference>
<dbReference type="Proteomes" id="UP000042997">
    <property type="component" value="Unassembled WGS sequence"/>
</dbReference>
<evidence type="ECO:0000259" key="5">
    <source>
        <dbReference type="PROSITE" id="PS50921"/>
    </source>
</evidence>
<evidence type="ECO:0000256" key="4">
    <source>
        <dbReference type="ARBA" id="ARBA00023163"/>
    </source>
</evidence>
<keyword evidence="1" id="KW-0808">Transferase</keyword>
<evidence type="ECO:0000256" key="2">
    <source>
        <dbReference type="ARBA" id="ARBA00022777"/>
    </source>
</evidence>
<dbReference type="EMBL" id="CCSD01000053">
    <property type="protein sequence ID" value="CDZ88470.1"/>
    <property type="molecule type" value="Genomic_DNA"/>
</dbReference>
<dbReference type="Gene3D" id="1.10.10.10">
    <property type="entry name" value="Winged helix-like DNA-binding domain superfamily/Winged helix DNA-binding domain"/>
    <property type="match status" value="1"/>
</dbReference>
<dbReference type="InterPro" id="IPR003018">
    <property type="entry name" value="GAF"/>
</dbReference>
<accession>A0A098BJP8</accession>
<evidence type="ECO:0000256" key="3">
    <source>
        <dbReference type="ARBA" id="ARBA00023015"/>
    </source>
</evidence>
<dbReference type="SMART" id="SM00065">
    <property type="entry name" value="GAF"/>
    <property type="match status" value="1"/>
</dbReference>
<evidence type="ECO:0000256" key="1">
    <source>
        <dbReference type="ARBA" id="ARBA00022679"/>
    </source>
</evidence>
<gene>
    <name evidence="6" type="ORF">RHRU231_420019</name>
</gene>
<dbReference type="Pfam" id="PF03861">
    <property type="entry name" value="ANTAR"/>
    <property type="match status" value="1"/>
</dbReference>
<feature type="domain" description="ANTAR" evidence="5">
    <location>
        <begin position="166"/>
        <end position="227"/>
    </location>
</feature>
<dbReference type="AlphaFoldDB" id="A0A098BJP8"/>
<dbReference type="OrthoDB" id="3683444at2"/>
<dbReference type="eggNOG" id="COG2203">
    <property type="taxonomic scope" value="Bacteria"/>
</dbReference>
<proteinExistence type="predicted"/>
<dbReference type="Gene3D" id="3.30.450.40">
    <property type="match status" value="1"/>
</dbReference>
<protein>
    <submittedName>
        <fullName evidence="6">Putative Two-component system response regulator</fullName>
    </submittedName>
</protein>
<organism evidence="6 7">
    <name type="scientific">Rhodococcus ruber</name>
    <dbReference type="NCBI Taxonomy" id="1830"/>
    <lineage>
        <taxon>Bacteria</taxon>
        <taxon>Bacillati</taxon>
        <taxon>Actinomycetota</taxon>
        <taxon>Actinomycetes</taxon>
        <taxon>Mycobacteriales</taxon>
        <taxon>Nocardiaceae</taxon>
        <taxon>Rhodococcus</taxon>
    </lineage>
</organism>
<sequence length="233" mass="25429">MFDQDEFMAVLSRFARRLPTSYDVGAALDELVDGVTGVLGLLGCGVSLQCEGRLQFVTAAAEVVGKMERCQEDTGVGPCRYAFDRGEPIAVADVRQRQDLWPEFAEKAREYGIAAVAGIPMQLADEKIGALDMYAGEPRDWAGREIAAAQVCADMATGYIVNANKLRQHEQLNAQLQTALDSRIVIEQAKGVIAQARKITPDEVFRLIRGHARRNQAPVRSVAKAIVDVGLRV</sequence>
<dbReference type="InterPro" id="IPR012074">
    <property type="entry name" value="GAF_ANTAR"/>
</dbReference>
<dbReference type="PROSITE" id="PS50921">
    <property type="entry name" value="ANTAR"/>
    <property type="match status" value="1"/>
</dbReference>
<dbReference type="SUPFAM" id="SSF55781">
    <property type="entry name" value="GAF domain-like"/>
    <property type="match status" value="1"/>
</dbReference>
<evidence type="ECO:0000313" key="7">
    <source>
        <dbReference type="Proteomes" id="UP000042997"/>
    </source>
</evidence>
<dbReference type="GO" id="GO:0003723">
    <property type="term" value="F:RNA binding"/>
    <property type="evidence" value="ECO:0007669"/>
    <property type="project" value="InterPro"/>
</dbReference>
<dbReference type="InterPro" id="IPR036388">
    <property type="entry name" value="WH-like_DNA-bd_sf"/>
</dbReference>
<dbReference type="SUPFAM" id="SSF52172">
    <property type="entry name" value="CheY-like"/>
    <property type="match status" value="1"/>
</dbReference>